<feature type="region of interest" description="Disordered" evidence="2">
    <location>
        <begin position="28"/>
        <end position="61"/>
    </location>
</feature>
<evidence type="ECO:0000256" key="2">
    <source>
        <dbReference type="SAM" id="MobiDB-lite"/>
    </source>
</evidence>
<feature type="coiled-coil region" evidence="1">
    <location>
        <begin position="807"/>
        <end position="834"/>
    </location>
</feature>
<keyword evidence="4" id="KW-1185">Reference proteome</keyword>
<feature type="compositionally biased region" description="Low complexity" evidence="2">
    <location>
        <begin position="28"/>
        <end position="39"/>
    </location>
</feature>
<dbReference type="EMBL" id="JALLPJ020001343">
    <property type="protein sequence ID" value="KAL3768615.1"/>
    <property type="molecule type" value="Genomic_DNA"/>
</dbReference>
<reference evidence="3 4" key="1">
    <citation type="submission" date="2024-10" db="EMBL/GenBank/DDBJ databases">
        <title>Updated reference genomes for cyclostephanoid diatoms.</title>
        <authorList>
            <person name="Roberts W.R."/>
            <person name="Alverson A.J."/>
        </authorList>
    </citation>
    <scope>NUCLEOTIDE SEQUENCE [LARGE SCALE GENOMIC DNA]</scope>
    <source>
        <strain evidence="3 4">AJA010-31</strain>
    </source>
</reference>
<evidence type="ECO:0000313" key="4">
    <source>
        <dbReference type="Proteomes" id="UP001530400"/>
    </source>
</evidence>
<protein>
    <submittedName>
        <fullName evidence="3">Uncharacterized protein</fullName>
    </submittedName>
</protein>
<sequence>MVTSRLPSSAASADDDPLSALTTSFSSLSPAAARPASARARVDGTAASADAPPPRSTRSLPTAALAGSVGGVSGHLNGKDVLFRYGPSKEGLLCRGFIGASGSSTKSMRFCVKPLARGRSDCGIAAHARLKYDMEPSSYYVKMKGDTALCYPFVTQAALVDTDSLNMVTGQHSSMEWAAVLLDFLRLHGLLKSTGLTEDEESVGGSGDELSLKDHGLDVLPETAVGSSFFFGDGDSATKALLASPRGRLKRGDISPSPSLLSFKSLDPVASVLSSLSFSRDAWNALRPEVVESTLEGGEDNTLFKPMLVLQQNVKTLSTSVEGILDKLPVALDHLDSKAEAVFATKTSVQQAVAPVGDLKGRMTVLSSLVQGSMALTDVEEFSRHYGCVLGCFYRLKETINDLAETVDSTPHHADPQGLDQRFLDFATKAANAVRAASDHAMAERLGLMQRIEALEQHQGQPKGSGASVDDIFANVITGVKPSKVPPVSVTAPASPLATDGLLGHIDGEAISLLWLVQHLRDQEGLIQDQRKEINSLKSSTYAKGVKVGFIIFEQVEDILRLIENEDIDPAHLAAAVDVNSLLVHYPDGNSDTEKSTSELKNARAAGITDTVCCGYIAAFRQKHPPFLLGDAGKSVPEGTRFPLLKNRTAWEGKPSVEGGRKSLLKAVKDALGNCKQYIADFIPAGQFKDLMLLLANRSSEWWIALVAYIEDELIALGQFGIPEDKVYTLVCDELQIMFRKMFERRMKMQVFSSTLDSKIYLAKAVWVTMQCHMVMDEFEELGFGTHVLISSLFTRFLAEQTGSNFASGLAKKLTDLKGEMDKLKAEIEKNRTYLDGRIAGVAGRADKALAACTKGGKDIP</sequence>
<evidence type="ECO:0000256" key="1">
    <source>
        <dbReference type="SAM" id="Coils"/>
    </source>
</evidence>
<dbReference type="Proteomes" id="UP001530400">
    <property type="component" value="Unassembled WGS sequence"/>
</dbReference>
<dbReference type="AlphaFoldDB" id="A0ABD3N7G0"/>
<organism evidence="3 4">
    <name type="scientific">Cyclotella atomus</name>
    <dbReference type="NCBI Taxonomy" id="382360"/>
    <lineage>
        <taxon>Eukaryota</taxon>
        <taxon>Sar</taxon>
        <taxon>Stramenopiles</taxon>
        <taxon>Ochrophyta</taxon>
        <taxon>Bacillariophyta</taxon>
        <taxon>Coscinodiscophyceae</taxon>
        <taxon>Thalassiosirophycidae</taxon>
        <taxon>Stephanodiscales</taxon>
        <taxon>Stephanodiscaceae</taxon>
        <taxon>Cyclotella</taxon>
    </lineage>
</organism>
<keyword evidence="1" id="KW-0175">Coiled coil</keyword>
<comment type="caution">
    <text evidence="3">The sequence shown here is derived from an EMBL/GenBank/DDBJ whole genome shotgun (WGS) entry which is preliminary data.</text>
</comment>
<evidence type="ECO:0000313" key="3">
    <source>
        <dbReference type="EMBL" id="KAL3768615.1"/>
    </source>
</evidence>
<name>A0ABD3N7G0_9STRA</name>
<accession>A0ABD3N7G0</accession>
<proteinExistence type="predicted"/>
<gene>
    <name evidence="3" type="ORF">ACHAWO_009634</name>
</gene>